<keyword evidence="2" id="KW-1185">Reference proteome</keyword>
<sequence>MFMSKEEVEDSARRAGLTPREYCLREISQWKDMLHEVSDDYCGLDDDEFDELVEREIDSWRQEKENEG</sequence>
<dbReference type="Proteomes" id="UP000011607">
    <property type="component" value="Unassembled WGS sequence"/>
</dbReference>
<organism evidence="1 2">
    <name type="scientific">Halobiforma nitratireducens JCM 10879</name>
    <dbReference type="NCBI Taxonomy" id="1227454"/>
    <lineage>
        <taxon>Archaea</taxon>
        <taxon>Methanobacteriati</taxon>
        <taxon>Methanobacteriota</taxon>
        <taxon>Stenosarchaea group</taxon>
        <taxon>Halobacteria</taxon>
        <taxon>Halobacteriales</taxon>
        <taxon>Natrialbaceae</taxon>
        <taxon>Halobiforma</taxon>
    </lineage>
</organism>
<dbReference type="EMBL" id="AOMA01000160">
    <property type="protein sequence ID" value="EMA31442.1"/>
    <property type="molecule type" value="Genomic_DNA"/>
</dbReference>
<name>M0LD04_9EURY</name>
<reference evidence="1 2" key="1">
    <citation type="journal article" date="2014" name="PLoS Genet.">
        <title>Phylogenetically driven sequencing of extremely halophilic archaea reveals strategies for static and dynamic osmo-response.</title>
        <authorList>
            <person name="Becker E.A."/>
            <person name="Seitzer P.M."/>
            <person name="Tritt A."/>
            <person name="Larsen D."/>
            <person name="Krusor M."/>
            <person name="Yao A.I."/>
            <person name="Wu D."/>
            <person name="Madern D."/>
            <person name="Eisen J.A."/>
            <person name="Darling A.E."/>
            <person name="Facciotti M.T."/>
        </authorList>
    </citation>
    <scope>NUCLEOTIDE SEQUENCE [LARGE SCALE GENOMIC DNA]</scope>
    <source>
        <strain evidence="1 2">JCM 10879</strain>
    </source>
</reference>
<comment type="caution">
    <text evidence="1">The sequence shown here is derived from an EMBL/GenBank/DDBJ whole genome shotgun (WGS) entry which is preliminary data.</text>
</comment>
<evidence type="ECO:0000313" key="1">
    <source>
        <dbReference type="EMBL" id="EMA31442.1"/>
    </source>
</evidence>
<proteinExistence type="predicted"/>
<dbReference type="STRING" id="1227454.C446_15783"/>
<accession>M0LD04</accession>
<gene>
    <name evidence="1" type="ORF">C446_15783</name>
</gene>
<dbReference type="AlphaFoldDB" id="M0LD04"/>
<evidence type="ECO:0000313" key="2">
    <source>
        <dbReference type="Proteomes" id="UP000011607"/>
    </source>
</evidence>
<protein>
    <submittedName>
        <fullName evidence="1">Uncharacterized protein</fullName>
    </submittedName>
</protein>